<feature type="compositionally biased region" description="Low complexity" evidence="1">
    <location>
        <begin position="1"/>
        <end position="14"/>
    </location>
</feature>
<comment type="caution">
    <text evidence="2">The sequence shown here is derived from an EMBL/GenBank/DDBJ whole genome shotgun (WGS) entry which is preliminary data.</text>
</comment>
<feature type="region of interest" description="Disordered" evidence="1">
    <location>
        <begin position="88"/>
        <end position="113"/>
    </location>
</feature>
<sequence length="124" mass="13483">MWSGTRATPATRPRFTNTKRVTKAASSAAAGAAAPTRGTNPTERPAHFRTCPQSSRHYAKVRLRRVRAALASLATWCRSRSSCLLQTKSPAMRASPRVASRAPSAPRRAAPCRRPGTSHFIPFI</sequence>
<evidence type="ECO:0000313" key="2">
    <source>
        <dbReference type="EMBL" id="GBP47420.1"/>
    </source>
</evidence>
<evidence type="ECO:0000256" key="1">
    <source>
        <dbReference type="SAM" id="MobiDB-lite"/>
    </source>
</evidence>
<keyword evidence="3" id="KW-1185">Reference proteome</keyword>
<feature type="compositionally biased region" description="Low complexity" evidence="1">
    <location>
        <begin position="24"/>
        <end position="34"/>
    </location>
</feature>
<feature type="region of interest" description="Disordered" evidence="1">
    <location>
        <begin position="1"/>
        <end position="52"/>
    </location>
</feature>
<evidence type="ECO:0000313" key="3">
    <source>
        <dbReference type="Proteomes" id="UP000299102"/>
    </source>
</evidence>
<gene>
    <name evidence="2" type="ORF">EVAR_85012_1</name>
</gene>
<feature type="compositionally biased region" description="Low complexity" evidence="1">
    <location>
        <begin position="89"/>
        <end position="113"/>
    </location>
</feature>
<organism evidence="2 3">
    <name type="scientific">Eumeta variegata</name>
    <name type="common">Bagworm moth</name>
    <name type="synonym">Eumeta japonica</name>
    <dbReference type="NCBI Taxonomy" id="151549"/>
    <lineage>
        <taxon>Eukaryota</taxon>
        <taxon>Metazoa</taxon>
        <taxon>Ecdysozoa</taxon>
        <taxon>Arthropoda</taxon>
        <taxon>Hexapoda</taxon>
        <taxon>Insecta</taxon>
        <taxon>Pterygota</taxon>
        <taxon>Neoptera</taxon>
        <taxon>Endopterygota</taxon>
        <taxon>Lepidoptera</taxon>
        <taxon>Glossata</taxon>
        <taxon>Ditrysia</taxon>
        <taxon>Tineoidea</taxon>
        <taxon>Psychidae</taxon>
        <taxon>Oiketicinae</taxon>
        <taxon>Eumeta</taxon>
    </lineage>
</organism>
<reference evidence="2 3" key="1">
    <citation type="journal article" date="2019" name="Commun. Biol.">
        <title>The bagworm genome reveals a unique fibroin gene that provides high tensile strength.</title>
        <authorList>
            <person name="Kono N."/>
            <person name="Nakamura H."/>
            <person name="Ohtoshi R."/>
            <person name="Tomita M."/>
            <person name="Numata K."/>
            <person name="Arakawa K."/>
        </authorList>
    </citation>
    <scope>NUCLEOTIDE SEQUENCE [LARGE SCALE GENOMIC DNA]</scope>
</reference>
<name>A0A4C1W954_EUMVA</name>
<protein>
    <submittedName>
        <fullName evidence="2">Uncharacterized protein</fullName>
    </submittedName>
</protein>
<dbReference type="AlphaFoldDB" id="A0A4C1W954"/>
<dbReference type="EMBL" id="BGZK01000501">
    <property type="protein sequence ID" value="GBP47420.1"/>
    <property type="molecule type" value="Genomic_DNA"/>
</dbReference>
<dbReference type="Proteomes" id="UP000299102">
    <property type="component" value="Unassembled WGS sequence"/>
</dbReference>
<proteinExistence type="predicted"/>
<accession>A0A4C1W954</accession>